<evidence type="ECO:0000313" key="2">
    <source>
        <dbReference type="Proteomes" id="UP000239549"/>
    </source>
</evidence>
<dbReference type="AlphaFoldDB" id="A0A2L2XK16"/>
<keyword evidence="2" id="KW-1185">Reference proteome</keyword>
<comment type="caution">
    <text evidence="1">The sequence shown here is derived from an EMBL/GenBank/DDBJ whole genome shotgun (WGS) entry which is preliminary data.</text>
</comment>
<proteinExistence type="predicted"/>
<dbReference type="Proteomes" id="UP000239549">
    <property type="component" value="Unassembled WGS sequence"/>
</dbReference>
<evidence type="ECO:0000313" key="1">
    <source>
        <dbReference type="EMBL" id="GBF34626.1"/>
    </source>
</evidence>
<protein>
    <submittedName>
        <fullName evidence="1">Phage protein</fullName>
    </submittedName>
</protein>
<dbReference type="Gene3D" id="3.10.420.10">
    <property type="entry name" value="SecB-like"/>
    <property type="match status" value="1"/>
</dbReference>
<organism evidence="1 2">
    <name type="scientific">Desulfocucumis palustris</name>
    <dbReference type="NCBI Taxonomy" id="1898651"/>
    <lineage>
        <taxon>Bacteria</taxon>
        <taxon>Bacillati</taxon>
        <taxon>Bacillota</taxon>
        <taxon>Clostridia</taxon>
        <taxon>Eubacteriales</taxon>
        <taxon>Desulfocucumaceae</taxon>
        <taxon>Desulfocucumis</taxon>
    </lineage>
</organism>
<name>A0A2L2XK16_9FIRM</name>
<dbReference type="SUPFAM" id="SSF54611">
    <property type="entry name" value="SecB-like"/>
    <property type="match status" value="1"/>
</dbReference>
<reference evidence="2" key="1">
    <citation type="submission" date="2018-02" db="EMBL/GenBank/DDBJ databases">
        <title>Genome sequence of Desulfocucumis palustris strain NAW-5.</title>
        <authorList>
            <person name="Watanabe M."/>
            <person name="Kojima H."/>
            <person name="Fukui M."/>
        </authorList>
    </citation>
    <scope>NUCLEOTIDE SEQUENCE [LARGE SCALE GENOMIC DNA]</scope>
    <source>
        <strain evidence="2">NAW-5</strain>
    </source>
</reference>
<dbReference type="RefSeq" id="WP_104372839.1">
    <property type="nucleotide sequence ID" value="NZ_BFAV01000142.1"/>
</dbReference>
<dbReference type="EMBL" id="BFAV01000142">
    <property type="protein sequence ID" value="GBF34626.1"/>
    <property type="molecule type" value="Genomic_DNA"/>
</dbReference>
<sequence length="142" mass="16308">MSKDIDTYNQFIKNVELDEVVLSELEAKRFSPPEDGKWSVDLTPNFFLIEKNINKLEAAAAFDLVAKDLKDNNENEMFTLRAKFILNYNVANMVEISDEVIDRFIKTNVPINSWPYARELISSVSIRLGYPALIIGMFKVAR</sequence>
<accession>A0A2L2XK16</accession>
<dbReference type="InterPro" id="IPR035958">
    <property type="entry name" value="SecB-like_sf"/>
</dbReference>
<gene>
    <name evidence="1" type="ORF">DCCM_3746</name>
</gene>
<dbReference type="OrthoDB" id="5518794at2"/>